<sequence length="62" mass="6891">MAPSFVPVDNSHIYTSPSQVPQIPRPAEAPMTAATAPPIYHRAPVIEHSYRFLLQKGYKPFA</sequence>
<keyword evidence="3" id="KW-1185">Reference proteome</keyword>
<evidence type="ECO:0000313" key="3">
    <source>
        <dbReference type="Proteomes" id="UP000238479"/>
    </source>
</evidence>
<dbReference type="Proteomes" id="UP000238479">
    <property type="component" value="Chromosome 4"/>
</dbReference>
<gene>
    <name evidence="2" type="ORF">RchiOBHm_Chr4g0437931</name>
</gene>
<feature type="region of interest" description="Disordered" evidence="1">
    <location>
        <begin position="1"/>
        <end position="28"/>
    </location>
</feature>
<comment type="caution">
    <text evidence="2">The sequence shown here is derived from an EMBL/GenBank/DDBJ whole genome shotgun (WGS) entry which is preliminary data.</text>
</comment>
<proteinExistence type="predicted"/>
<dbReference type="Gramene" id="PRQ40613">
    <property type="protein sequence ID" value="PRQ40613"/>
    <property type="gene ID" value="RchiOBHm_Chr4g0437931"/>
</dbReference>
<dbReference type="AlphaFoldDB" id="A0A2P6R2F3"/>
<evidence type="ECO:0000313" key="2">
    <source>
        <dbReference type="EMBL" id="PRQ40613.1"/>
    </source>
</evidence>
<evidence type="ECO:0000256" key="1">
    <source>
        <dbReference type="SAM" id="MobiDB-lite"/>
    </source>
</evidence>
<dbReference type="EMBL" id="PDCK01000042">
    <property type="protein sequence ID" value="PRQ40613.1"/>
    <property type="molecule type" value="Genomic_DNA"/>
</dbReference>
<feature type="compositionally biased region" description="Polar residues" evidence="1">
    <location>
        <begin position="12"/>
        <end position="21"/>
    </location>
</feature>
<accession>A0A2P6R2F3</accession>
<protein>
    <submittedName>
        <fullName evidence="2">Uncharacterized protein</fullName>
    </submittedName>
</protein>
<organism evidence="2 3">
    <name type="scientific">Rosa chinensis</name>
    <name type="common">China rose</name>
    <dbReference type="NCBI Taxonomy" id="74649"/>
    <lineage>
        <taxon>Eukaryota</taxon>
        <taxon>Viridiplantae</taxon>
        <taxon>Streptophyta</taxon>
        <taxon>Embryophyta</taxon>
        <taxon>Tracheophyta</taxon>
        <taxon>Spermatophyta</taxon>
        <taxon>Magnoliopsida</taxon>
        <taxon>eudicotyledons</taxon>
        <taxon>Gunneridae</taxon>
        <taxon>Pentapetalae</taxon>
        <taxon>rosids</taxon>
        <taxon>fabids</taxon>
        <taxon>Rosales</taxon>
        <taxon>Rosaceae</taxon>
        <taxon>Rosoideae</taxon>
        <taxon>Rosoideae incertae sedis</taxon>
        <taxon>Rosa</taxon>
    </lineage>
</organism>
<name>A0A2P6R2F3_ROSCH</name>
<reference evidence="2 3" key="1">
    <citation type="journal article" date="2018" name="Nat. Genet.">
        <title>The Rosa genome provides new insights in the design of modern roses.</title>
        <authorList>
            <person name="Bendahmane M."/>
        </authorList>
    </citation>
    <scope>NUCLEOTIDE SEQUENCE [LARGE SCALE GENOMIC DNA]</scope>
    <source>
        <strain evidence="3">cv. Old Blush</strain>
    </source>
</reference>